<protein>
    <submittedName>
        <fullName evidence="3">Ipi1_N domain-containing protein</fullName>
    </submittedName>
</protein>
<reference evidence="3" key="1">
    <citation type="submission" date="2016-06" db="UniProtKB">
        <authorList>
            <consortium name="WormBaseParasite"/>
        </authorList>
    </citation>
    <scope>IDENTIFICATION</scope>
</reference>
<dbReference type="AlphaFoldDB" id="A0A183HP42"/>
<keyword evidence="2" id="KW-1185">Reference proteome</keyword>
<evidence type="ECO:0000313" key="3">
    <source>
        <dbReference type="WBParaSite" id="OFLC_0000925301-mRNA-1"/>
    </source>
</evidence>
<evidence type="ECO:0000313" key="1">
    <source>
        <dbReference type="EMBL" id="VDO59400.1"/>
    </source>
</evidence>
<sequence>MAMHSFVFHVQILPLRKGIFLNDLLGPIFNLLEIEIERIIPFLPVTLNQLFMLLPCSPTDEMALSTLGTLIGIIDKISASGQNHLLRTFVIYYFQSPAVKSKSNSEDETVHSALCKYITSHVNSPFFEFLFALSTEIVRILHSCFI</sequence>
<organism evidence="3">
    <name type="scientific">Onchocerca flexuosa</name>
    <dbReference type="NCBI Taxonomy" id="387005"/>
    <lineage>
        <taxon>Eukaryota</taxon>
        <taxon>Metazoa</taxon>
        <taxon>Ecdysozoa</taxon>
        <taxon>Nematoda</taxon>
        <taxon>Chromadorea</taxon>
        <taxon>Rhabditida</taxon>
        <taxon>Spirurina</taxon>
        <taxon>Spiruromorpha</taxon>
        <taxon>Filarioidea</taxon>
        <taxon>Onchocercidae</taxon>
        <taxon>Onchocerca</taxon>
    </lineage>
</organism>
<dbReference type="EMBL" id="UZAJ01011161">
    <property type="protein sequence ID" value="VDO59400.1"/>
    <property type="molecule type" value="Genomic_DNA"/>
</dbReference>
<dbReference type="Proteomes" id="UP000267606">
    <property type="component" value="Unassembled WGS sequence"/>
</dbReference>
<gene>
    <name evidence="1" type="ORF">OFLC_LOCUS9254</name>
</gene>
<dbReference type="WBParaSite" id="OFLC_0000925301-mRNA-1">
    <property type="protein sequence ID" value="OFLC_0000925301-mRNA-1"/>
    <property type="gene ID" value="OFLC_0000925301"/>
</dbReference>
<name>A0A183HP42_9BILA</name>
<proteinExistence type="predicted"/>
<reference evidence="1 2" key="2">
    <citation type="submission" date="2018-11" db="EMBL/GenBank/DDBJ databases">
        <authorList>
            <consortium name="Pathogen Informatics"/>
        </authorList>
    </citation>
    <scope>NUCLEOTIDE SEQUENCE [LARGE SCALE GENOMIC DNA]</scope>
</reference>
<evidence type="ECO:0000313" key="2">
    <source>
        <dbReference type="Proteomes" id="UP000267606"/>
    </source>
</evidence>
<dbReference type="STRING" id="387005.A0A183HP42"/>
<accession>A0A183HP42</accession>